<evidence type="ECO:0000313" key="2">
    <source>
        <dbReference type="EnsemblMetazoa" id="LLOJ006501-PA"/>
    </source>
</evidence>
<reference evidence="1" key="2">
    <citation type="journal article" date="2020" name="BMC">
        <title>Leishmania infection induces a limited differential gene expression in the sand fly midgut.</title>
        <authorList>
            <person name="Coutinho-Abreu I.V."/>
            <person name="Serafim T.D."/>
            <person name="Meneses C."/>
            <person name="Kamhawi S."/>
            <person name="Oliveira F."/>
            <person name="Valenzuela J.G."/>
        </authorList>
    </citation>
    <scope>NUCLEOTIDE SEQUENCE</scope>
    <source>
        <strain evidence="1">Jacobina</strain>
        <tissue evidence="1">Midgut</tissue>
    </source>
</reference>
<proteinExistence type="predicted"/>
<dbReference type="VEuPathDB" id="VectorBase:LLOJ006501"/>
<accession>A0A1B0CP28</accession>
<dbReference type="AlphaFoldDB" id="A0A1B0CP28"/>
<name>A0A1B0CP28_LUTLO</name>
<dbReference type="EnsemblMetazoa" id="LLOJ006501-RA">
    <property type="protein sequence ID" value="LLOJ006501-PA"/>
    <property type="gene ID" value="LLOJ006501"/>
</dbReference>
<dbReference type="EMBL" id="AJWK01021344">
    <property type="status" value="NOT_ANNOTATED_CDS"/>
    <property type="molecule type" value="Genomic_DNA"/>
</dbReference>
<organism evidence="2 3">
    <name type="scientific">Lutzomyia longipalpis</name>
    <name type="common">Sand fly</name>
    <dbReference type="NCBI Taxonomy" id="7200"/>
    <lineage>
        <taxon>Eukaryota</taxon>
        <taxon>Metazoa</taxon>
        <taxon>Ecdysozoa</taxon>
        <taxon>Arthropoda</taxon>
        <taxon>Hexapoda</taxon>
        <taxon>Insecta</taxon>
        <taxon>Pterygota</taxon>
        <taxon>Neoptera</taxon>
        <taxon>Endopterygota</taxon>
        <taxon>Diptera</taxon>
        <taxon>Nematocera</taxon>
        <taxon>Psychodoidea</taxon>
        <taxon>Psychodidae</taxon>
        <taxon>Lutzomyia</taxon>
        <taxon>Lutzomyia</taxon>
    </lineage>
</organism>
<dbReference type="EMBL" id="AJWK01021343">
    <property type="status" value="NOT_ANNOTATED_CDS"/>
    <property type="molecule type" value="Genomic_DNA"/>
</dbReference>
<dbReference type="EMBL" id="GITU01010449">
    <property type="protein sequence ID" value="MBC1179152.1"/>
    <property type="molecule type" value="Transcribed_RNA"/>
</dbReference>
<reference evidence="3" key="1">
    <citation type="submission" date="2012-05" db="EMBL/GenBank/DDBJ databases">
        <title>Whole Genome Assembly of Lutzomyia longipalpis.</title>
        <authorList>
            <person name="Richards S."/>
            <person name="Qu C."/>
            <person name="Dillon R."/>
            <person name="Worley K."/>
            <person name="Scherer S."/>
            <person name="Batterton M."/>
            <person name="Taylor A."/>
            <person name="Hawes A."/>
            <person name="Hernandez B."/>
            <person name="Kovar C."/>
            <person name="Mandapat C."/>
            <person name="Pham C."/>
            <person name="Qu C."/>
            <person name="Jing C."/>
            <person name="Bess C."/>
            <person name="Bandaranaike D."/>
            <person name="Ngo D."/>
            <person name="Ongeri F."/>
            <person name="Arias F."/>
            <person name="Lara F."/>
            <person name="Weissenberger G."/>
            <person name="Kamau G."/>
            <person name="Han H."/>
            <person name="Shen H."/>
            <person name="Dinh H."/>
            <person name="Khalil I."/>
            <person name="Jones J."/>
            <person name="Shafer J."/>
            <person name="Jayaseelan J."/>
            <person name="Quiroz J."/>
            <person name="Blankenburg K."/>
            <person name="Nguyen L."/>
            <person name="Jackson L."/>
            <person name="Francisco L."/>
            <person name="Tang L.-Y."/>
            <person name="Pu L.-L."/>
            <person name="Perales L."/>
            <person name="Lorensuhewa L."/>
            <person name="Munidasa M."/>
            <person name="Coyle M."/>
            <person name="Taylor M."/>
            <person name="Puazo M."/>
            <person name="Firestine M."/>
            <person name="Scheel M."/>
            <person name="Javaid M."/>
            <person name="Wang M."/>
            <person name="Li M."/>
            <person name="Tabassum N."/>
            <person name="Saada N."/>
            <person name="Osuji N."/>
            <person name="Aqrawi P."/>
            <person name="Fu Q."/>
            <person name="Thornton R."/>
            <person name="Raj R."/>
            <person name="Goodspeed R."/>
            <person name="Mata R."/>
            <person name="Najjar R."/>
            <person name="Gubbala S."/>
            <person name="Lee S."/>
            <person name="Denson S."/>
            <person name="Patil S."/>
            <person name="Macmil S."/>
            <person name="Qi S."/>
            <person name="Matskevitch T."/>
            <person name="Palculict T."/>
            <person name="Mathew T."/>
            <person name="Vee V."/>
            <person name="Velamala V."/>
            <person name="Korchina V."/>
            <person name="Cai W."/>
            <person name="Liu W."/>
            <person name="Dai W."/>
            <person name="Zou X."/>
            <person name="Zhu Y."/>
            <person name="Zhang Y."/>
            <person name="Wu Y.-Q."/>
            <person name="Xin Y."/>
            <person name="Nazarath L."/>
            <person name="Kovar C."/>
            <person name="Han Y."/>
            <person name="Muzny D."/>
            <person name="Gibbs R."/>
        </authorList>
    </citation>
    <scope>NUCLEOTIDE SEQUENCE [LARGE SCALE GENOMIC DNA]</scope>
    <source>
        <strain evidence="3">Jacobina</strain>
    </source>
</reference>
<reference evidence="2" key="3">
    <citation type="submission" date="2020-05" db="UniProtKB">
        <authorList>
            <consortium name="EnsemblMetazoa"/>
        </authorList>
    </citation>
    <scope>IDENTIFICATION</scope>
    <source>
        <strain evidence="2">Jacobina</strain>
    </source>
</reference>
<sequence length="93" mass="9884">MNFQTAPKKLKPCISPLSSNSSNLLPSSVVKHCGHFYPQNVASLSQQSANAASIVAVTPPPAPPPPYHIAILLPENSKDVEESPPPAYDKIVI</sequence>
<dbReference type="Proteomes" id="UP000092461">
    <property type="component" value="Unassembled WGS sequence"/>
</dbReference>
<evidence type="ECO:0000313" key="3">
    <source>
        <dbReference type="Proteomes" id="UP000092461"/>
    </source>
</evidence>
<protein>
    <submittedName>
        <fullName evidence="1 2">Uncharacterized protein</fullName>
    </submittedName>
</protein>
<keyword evidence="3" id="KW-1185">Reference proteome</keyword>
<evidence type="ECO:0000313" key="1">
    <source>
        <dbReference type="EMBL" id="MBC1179152.1"/>
    </source>
</evidence>